<dbReference type="FunFam" id="3.40.50.800:FF:000017">
    <property type="entry name" value="Histidine--tRNA ligase chloroplastic/mitochondrial"/>
    <property type="match status" value="1"/>
</dbReference>
<dbReference type="PROSITE" id="PS50862">
    <property type="entry name" value="AA_TRNA_LIGASE_II"/>
    <property type="match status" value="1"/>
</dbReference>
<dbReference type="InterPro" id="IPR036621">
    <property type="entry name" value="Anticodon-bd_dom_sf"/>
</dbReference>
<evidence type="ECO:0000256" key="13">
    <source>
        <dbReference type="SAM" id="SignalP"/>
    </source>
</evidence>
<evidence type="ECO:0000313" key="15">
    <source>
        <dbReference type="EMBL" id="GJM99631.1"/>
    </source>
</evidence>
<dbReference type="InterPro" id="IPR045864">
    <property type="entry name" value="aa-tRNA-synth_II/BPL/LPL"/>
</dbReference>
<dbReference type="InterPro" id="IPR041715">
    <property type="entry name" value="HisRS-like_core"/>
</dbReference>
<dbReference type="InterPro" id="IPR004516">
    <property type="entry name" value="HisRS/HisZ"/>
</dbReference>
<dbReference type="PIRSF" id="PIRSF001549">
    <property type="entry name" value="His-tRNA_synth"/>
    <property type="match status" value="1"/>
</dbReference>
<feature type="transmembrane region" description="Helical" evidence="12">
    <location>
        <begin position="361"/>
        <end position="382"/>
    </location>
</feature>
<accession>A0AAV5CNN5</accession>
<dbReference type="Gene3D" id="3.30.930.10">
    <property type="entry name" value="Bira Bifunctional Protein, Domain 2"/>
    <property type="match status" value="1"/>
</dbReference>
<evidence type="ECO:0000256" key="7">
    <source>
        <dbReference type="ARBA" id="ARBA00023146"/>
    </source>
</evidence>
<keyword evidence="12" id="KW-0472">Membrane</keyword>
<name>A0AAV5CNN5_ELECO</name>
<dbReference type="PANTHER" id="PTHR43707:SF1">
    <property type="entry name" value="HISTIDINE--TRNA LIGASE, MITOCHONDRIAL-RELATED"/>
    <property type="match status" value="1"/>
</dbReference>
<keyword evidence="13" id="KW-0732">Signal</keyword>
<keyword evidence="3" id="KW-0436">Ligase</keyword>
<dbReference type="SUPFAM" id="SSF55681">
    <property type="entry name" value="Class II aaRS and biotin synthetases"/>
    <property type="match status" value="1"/>
</dbReference>
<keyword evidence="4" id="KW-0547">Nucleotide-binding</keyword>
<keyword evidence="12" id="KW-0812">Transmembrane</keyword>
<keyword evidence="7" id="KW-0030">Aminoacyl-tRNA synthetase</keyword>
<keyword evidence="12" id="KW-1133">Transmembrane helix</keyword>
<organism evidence="15 16">
    <name type="scientific">Eleusine coracana subsp. coracana</name>
    <dbReference type="NCBI Taxonomy" id="191504"/>
    <lineage>
        <taxon>Eukaryota</taxon>
        <taxon>Viridiplantae</taxon>
        <taxon>Streptophyta</taxon>
        <taxon>Embryophyta</taxon>
        <taxon>Tracheophyta</taxon>
        <taxon>Spermatophyta</taxon>
        <taxon>Magnoliopsida</taxon>
        <taxon>Liliopsida</taxon>
        <taxon>Poales</taxon>
        <taxon>Poaceae</taxon>
        <taxon>PACMAD clade</taxon>
        <taxon>Chloridoideae</taxon>
        <taxon>Cynodonteae</taxon>
        <taxon>Eleusininae</taxon>
        <taxon>Eleusine</taxon>
    </lineage>
</organism>
<evidence type="ECO:0000256" key="11">
    <source>
        <dbReference type="SAM" id="MobiDB-lite"/>
    </source>
</evidence>
<evidence type="ECO:0000259" key="14">
    <source>
        <dbReference type="PROSITE" id="PS50862"/>
    </source>
</evidence>
<dbReference type="PANTHER" id="PTHR43707">
    <property type="entry name" value="HISTIDYL-TRNA SYNTHETASE"/>
    <property type="match status" value="1"/>
</dbReference>
<dbReference type="EMBL" id="BQKI01000007">
    <property type="protein sequence ID" value="GJM99631.1"/>
    <property type="molecule type" value="Genomic_DNA"/>
</dbReference>
<comment type="catalytic activity">
    <reaction evidence="9">
        <text>tRNA(His) + L-histidine + ATP = L-histidyl-tRNA(His) + AMP + diphosphate + H(+)</text>
        <dbReference type="Rhea" id="RHEA:17313"/>
        <dbReference type="Rhea" id="RHEA-COMP:9665"/>
        <dbReference type="Rhea" id="RHEA-COMP:9689"/>
        <dbReference type="ChEBI" id="CHEBI:15378"/>
        <dbReference type="ChEBI" id="CHEBI:30616"/>
        <dbReference type="ChEBI" id="CHEBI:33019"/>
        <dbReference type="ChEBI" id="CHEBI:57595"/>
        <dbReference type="ChEBI" id="CHEBI:78442"/>
        <dbReference type="ChEBI" id="CHEBI:78527"/>
        <dbReference type="ChEBI" id="CHEBI:456215"/>
        <dbReference type="EC" id="6.1.1.21"/>
    </reaction>
</comment>
<evidence type="ECO:0000256" key="3">
    <source>
        <dbReference type="ARBA" id="ARBA00022598"/>
    </source>
</evidence>
<evidence type="ECO:0000256" key="2">
    <source>
        <dbReference type="ARBA" id="ARBA00012815"/>
    </source>
</evidence>
<keyword evidence="16" id="KW-1185">Reference proteome</keyword>
<feature type="signal peptide" evidence="13">
    <location>
        <begin position="1"/>
        <end position="27"/>
    </location>
</feature>
<reference evidence="15" key="1">
    <citation type="journal article" date="2018" name="DNA Res.">
        <title>Multiple hybrid de novo genome assembly of finger millet, an orphan allotetraploid crop.</title>
        <authorList>
            <person name="Hatakeyama M."/>
            <person name="Aluri S."/>
            <person name="Balachadran M.T."/>
            <person name="Sivarajan S.R."/>
            <person name="Patrignani A."/>
            <person name="Gruter S."/>
            <person name="Poveda L."/>
            <person name="Shimizu-Inatsugi R."/>
            <person name="Baeten J."/>
            <person name="Francoijs K.J."/>
            <person name="Nataraja K.N."/>
            <person name="Reddy Y.A.N."/>
            <person name="Phadnis S."/>
            <person name="Ravikumar R.L."/>
            <person name="Schlapbach R."/>
            <person name="Sreeman S.M."/>
            <person name="Shimizu K.K."/>
        </authorList>
    </citation>
    <scope>NUCLEOTIDE SEQUENCE</scope>
</reference>
<evidence type="ECO:0000256" key="9">
    <source>
        <dbReference type="ARBA" id="ARBA00047639"/>
    </source>
</evidence>
<dbReference type="Proteomes" id="UP001054889">
    <property type="component" value="Unassembled WGS sequence"/>
</dbReference>
<dbReference type="GO" id="GO:0005524">
    <property type="term" value="F:ATP binding"/>
    <property type="evidence" value="ECO:0007669"/>
    <property type="project" value="UniProtKB-KW"/>
</dbReference>
<feature type="binding site" evidence="10">
    <location>
        <begin position="149"/>
        <end position="151"/>
    </location>
    <ligand>
        <name>L-histidine</name>
        <dbReference type="ChEBI" id="CHEBI:57595"/>
    </ligand>
</feature>
<evidence type="ECO:0000256" key="5">
    <source>
        <dbReference type="ARBA" id="ARBA00022840"/>
    </source>
</evidence>
<dbReference type="GO" id="GO:0005737">
    <property type="term" value="C:cytoplasm"/>
    <property type="evidence" value="ECO:0007669"/>
    <property type="project" value="InterPro"/>
</dbReference>
<dbReference type="GO" id="GO:0006427">
    <property type="term" value="P:histidyl-tRNA aminoacylation"/>
    <property type="evidence" value="ECO:0007669"/>
    <property type="project" value="TreeGrafter"/>
</dbReference>
<dbReference type="CDD" id="cd00773">
    <property type="entry name" value="HisRS-like_core"/>
    <property type="match status" value="1"/>
</dbReference>
<dbReference type="InterPro" id="IPR006195">
    <property type="entry name" value="aa-tRNA-synth_II"/>
</dbReference>
<evidence type="ECO:0000256" key="12">
    <source>
        <dbReference type="SAM" id="Phobius"/>
    </source>
</evidence>
<dbReference type="SUPFAM" id="SSF52954">
    <property type="entry name" value="Class II aaRS ABD-related"/>
    <property type="match status" value="1"/>
</dbReference>
<dbReference type="Gene3D" id="3.40.50.800">
    <property type="entry name" value="Anticodon-binding domain"/>
    <property type="match status" value="1"/>
</dbReference>
<feature type="domain" description="Aminoacyl-transfer RNA synthetases class-II family profile" evidence="14">
    <location>
        <begin position="78"/>
        <end position="435"/>
    </location>
</feature>
<comment type="similarity">
    <text evidence="1">Belongs to the class-II aminoacyl-tRNA synthetase family.</text>
</comment>
<evidence type="ECO:0000256" key="6">
    <source>
        <dbReference type="ARBA" id="ARBA00022917"/>
    </source>
</evidence>
<evidence type="ECO:0000256" key="8">
    <source>
        <dbReference type="ARBA" id="ARBA00030619"/>
    </source>
</evidence>
<dbReference type="Pfam" id="PF03129">
    <property type="entry name" value="HGTP_anticodon"/>
    <property type="match status" value="1"/>
</dbReference>
<feature type="binding site" evidence="10">
    <location>
        <position position="179"/>
    </location>
    <ligand>
        <name>L-histidine</name>
        <dbReference type="ChEBI" id="CHEBI:57595"/>
    </ligand>
</feature>
<reference evidence="15" key="2">
    <citation type="submission" date="2021-12" db="EMBL/GenBank/DDBJ databases">
        <title>Resequencing data analysis of finger millet.</title>
        <authorList>
            <person name="Hatakeyama M."/>
            <person name="Aluri S."/>
            <person name="Balachadran M.T."/>
            <person name="Sivarajan S.R."/>
            <person name="Poveda L."/>
            <person name="Shimizu-Inatsugi R."/>
            <person name="Schlapbach R."/>
            <person name="Sreeman S.M."/>
            <person name="Shimizu K.K."/>
        </authorList>
    </citation>
    <scope>NUCLEOTIDE SEQUENCE</scope>
</reference>
<keyword evidence="6" id="KW-0648">Protein biosynthesis</keyword>
<sequence>MAAWWLSPSPSPSLRHLLLLRLRFSISVNPTCLPGSLPRRHSHTRRLLFSSASSSTLTHGEDAPPVQSDGVVDVNPPRGTRDFPPEDMRLRTWLFDQFREVSRLMAFEEVDFPVLESEALFIRKAGEEITQQLYNFEDKGGRRVVLRPEITPSLARLVIKQGKSVSLPLKWFTIGQCWRYERMTRGRRREHFQWNMDIFGVPKVRAEAELLQAIVLFFERVGITSTDVGIRVSSRKVLQAVLNMYSVPEHLFTAVCVIVDKLGKLSRDEIERELISTGLSSEAVQGIIEVLSLKSLSKLEEVLGPQDDAVADLKKLFSFAEQYGYADWICLMHQWSVALHTTQGLYLSYATGAFIEMLPTLFGIILSMLPTIVPFQILVLLLQGFDREGQLRAICGGGRYDRLLSTFGSEDIPACGFGFGDAVIVELLKEKGLLPDMSRQIDDIVFPLDETLEGPASNIASSLRKKGRAVDLVEDKRLKWVFKHAERINANRLILVGSSEWERGMVRVKILSTREEFEVKAGELE</sequence>
<dbReference type="EC" id="6.1.1.21" evidence="2"/>
<dbReference type="Pfam" id="PF13393">
    <property type="entry name" value="tRNA-synt_His"/>
    <property type="match status" value="1"/>
</dbReference>
<evidence type="ECO:0000256" key="4">
    <source>
        <dbReference type="ARBA" id="ARBA00022741"/>
    </source>
</evidence>
<keyword evidence="5" id="KW-0067">ATP-binding</keyword>
<dbReference type="AlphaFoldDB" id="A0AAV5CNN5"/>
<feature type="binding site" evidence="10">
    <location>
        <position position="193"/>
    </location>
    <ligand>
        <name>L-histidine</name>
        <dbReference type="ChEBI" id="CHEBI:57595"/>
    </ligand>
</feature>
<proteinExistence type="inferred from homology"/>
<dbReference type="GO" id="GO:0004821">
    <property type="term" value="F:histidine-tRNA ligase activity"/>
    <property type="evidence" value="ECO:0007669"/>
    <property type="project" value="UniProtKB-EC"/>
</dbReference>
<gene>
    <name evidence="15" type="primary">ga16752</name>
    <name evidence="15" type="ORF">PR202_ga16752</name>
</gene>
<evidence type="ECO:0000313" key="16">
    <source>
        <dbReference type="Proteomes" id="UP001054889"/>
    </source>
</evidence>
<evidence type="ECO:0000256" key="1">
    <source>
        <dbReference type="ARBA" id="ARBA00008226"/>
    </source>
</evidence>
<comment type="caution">
    <text evidence="15">The sequence shown here is derived from an EMBL/GenBank/DDBJ whole genome shotgun (WGS) entry which is preliminary data.</text>
</comment>
<dbReference type="FunFam" id="3.30.930.10:FF:000054">
    <property type="entry name" value="Histidine--tRNA ligase chloroplastic/mitochondrial"/>
    <property type="match status" value="1"/>
</dbReference>
<dbReference type="InterPro" id="IPR004154">
    <property type="entry name" value="Anticodon-bd"/>
</dbReference>
<protein>
    <recommendedName>
        <fullName evidence="2">histidine--tRNA ligase</fullName>
        <ecNumber evidence="2">6.1.1.21</ecNumber>
    </recommendedName>
    <alternativeName>
        <fullName evidence="8">Histidyl-tRNA synthetase</fullName>
    </alternativeName>
</protein>
<evidence type="ECO:0000256" key="10">
    <source>
        <dbReference type="PIRSR" id="PIRSR001549-1"/>
    </source>
</evidence>
<feature type="region of interest" description="Disordered" evidence="11">
    <location>
        <begin position="53"/>
        <end position="81"/>
    </location>
</feature>
<feature type="binding site" evidence="10">
    <location>
        <position position="197"/>
    </location>
    <ligand>
        <name>L-histidine</name>
        <dbReference type="ChEBI" id="CHEBI:57595"/>
    </ligand>
</feature>
<feature type="chain" id="PRO_5043472913" description="histidine--tRNA ligase" evidence="13">
    <location>
        <begin position="28"/>
        <end position="525"/>
    </location>
</feature>